<protein>
    <recommendedName>
        <fullName evidence="5">Peptidase S8/S53 domain-containing protein</fullName>
    </recommendedName>
</protein>
<keyword evidence="7" id="KW-1185">Reference proteome</keyword>
<sequence>MNAKLSRSFIDKNQTYITPQKNHNYREFDEVTVHGTLCAGVIAAEKGNDICLAGVAYNATLVALKVFSIEERYLEQGRWQGKHFNYDKVHLALEHERDEIDMFSCSFNVEEPFIRNELLTRSVLKEGVEKGRHGKGSIYVFSAGNSGDETWIHDRNLETFANSIFTLVFNSMGINGSRPTYIRKGACILAATVGDHKLLTGDPLTTTSYNDGCKAFSGTARAAEFIALMLEANRNLTWRDAAYIIAYTSSLDAAKHVTKRTNGAGLKFNAYFGFGLLNETAMVLKAKEWEMVPPLQNRTFSATMMISIRTVSC</sequence>
<comment type="similarity">
    <text evidence="4">Belongs to the peptidase S8 family.</text>
</comment>
<dbReference type="PANTHER" id="PTHR42884:SF14">
    <property type="entry name" value="NEUROENDOCRINE CONVERTASE 1"/>
    <property type="match status" value="1"/>
</dbReference>
<evidence type="ECO:0000259" key="5">
    <source>
        <dbReference type="Pfam" id="PF00082"/>
    </source>
</evidence>
<dbReference type="PROSITE" id="PS51892">
    <property type="entry name" value="SUBTILASE"/>
    <property type="match status" value="1"/>
</dbReference>
<dbReference type="Pfam" id="PF00082">
    <property type="entry name" value="Peptidase_S8"/>
    <property type="match status" value="1"/>
</dbReference>
<proteinExistence type="inferred from homology"/>
<dbReference type="GO" id="GO:0016485">
    <property type="term" value="P:protein processing"/>
    <property type="evidence" value="ECO:0007669"/>
    <property type="project" value="TreeGrafter"/>
</dbReference>
<name>A0A9D4MMH7_DREPO</name>
<gene>
    <name evidence="6" type="ORF">DPMN_003844</name>
</gene>
<dbReference type="SUPFAM" id="SSF52743">
    <property type="entry name" value="Subtilisin-like"/>
    <property type="match status" value="1"/>
</dbReference>
<dbReference type="AlphaFoldDB" id="A0A9D4MMH7"/>
<evidence type="ECO:0000256" key="1">
    <source>
        <dbReference type="ARBA" id="ARBA00022670"/>
    </source>
</evidence>
<dbReference type="InterPro" id="IPR022398">
    <property type="entry name" value="Peptidase_S8_His-AS"/>
</dbReference>
<keyword evidence="2" id="KW-0378">Hydrolase</keyword>
<dbReference type="InterPro" id="IPR036852">
    <property type="entry name" value="Peptidase_S8/S53_dom_sf"/>
</dbReference>
<dbReference type="PANTHER" id="PTHR42884">
    <property type="entry name" value="PROPROTEIN CONVERTASE SUBTILISIN/KEXIN-RELATED"/>
    <property type="match status" value="1"/>
</dbReference>
<evidence type="ECO:0000256" key="2">
    <source>
        <dbReference type="ARBA" id="ARBA00022801"/>
    </source>
</evidence>
<evidence type="ECO:0000313" key="6">
    <source>
        <dbReference type="EMBL" id="KAH3879933.1"/>
    </source>
</evidence>
<evidence type="ECO:0000256" key="3">
    <source>
        <dbReference type="ARBA" id="ARBA00022825"/>
    </source>
</evidence>
<evidence type="ECO:0000256" key="4">
    <source>
        <dbReference type="PROSITE-ProRule" id="PRU01240"/>
    </source>
</evidence>
<reference evidence="6" key="1">
    <citation type="journal article" date="2019" name="bioRxiv">
        <title>The Genome of the Zebra Mussel, Dreissena polymorpha: A Resource for Invasive Species Research.</title>
        <authorList>
            <person name="McCartney M.A."/>
            <person name="Auch B."/>
            <person name="Kono T."/>
            <person name="Mallez S."/>
            <person name="Zhang Y."/>
            <person name="Obille A."/>
            <person name="Becker A."/>
            <person name="Abrahante J.E."/>
            <person name="Garbe J."/>
            <person name="Badalamenti J.P."/>
            <person name="Herman A."/>
            <person name="Mangelson H."/>
            <person name="Liachko I."/>
            <person name="Sullivan S."/>
            <person name="Sone E.D."/>
            <person name="Koren S."/>
            <person name="Silverstein K.A.T."/>
            <person name="Beckman K.B."/>
            <person name="Gohl D.M."/>
        </authorList>
    </citation>
    <scope>NUCLEOTIDE SEQUENCE</scope>
    <source>
        <strain evidence="6">Duluth1</strain>
        <tissue evidence="6">Whole animal</tissue>
    </source>
</reference>
<dbReference type="GO" id="GO:0004252">
    <property type="term" value="F:serine-type endopeptidase activity"/>
    <property type="evidence" value="ECO:0007669"/>
    <property type="project" value="InterPro"/>
</dbReference>
<dbReference type="OrthoDB" id="6157446at2759"/>
<dbReference type="InterPro" id="IPR000209">
    <property type="entry name" value="Peptidase_S8/S53_dom"/>
</dbReference>
<accession>A0A9D4MMH7</accession>
<dbReference type="GO" id="GO:0005802">
    <property type="term" value="C:trans-Golgi network"/>
    <property type="evidence" value="ECO:0007669"/>
    <property type="project" value="TreeGrafter"/>
</dbReference>
<dbReference type="GO" id="GO:0000139">
    <property type="term" value="C:Golgi membrane"/>
    <property type="evidence" value="ECO:0007669"/>
    <property type="project" value="TreeGrafter"/>
</dbReference>
<reference evidence="6" key="2">
    <citation type="submission" date="2020-11" db="EMBL/GenBank/DDBJ databases">
        <authorList>
            <person name="McCartney M.A."/>
            <person name="Auch B."/>
            <person name="Kono T."/>
            <person name="Mallez S."/>
            <person name="Becker A."/>
            <person name="Gohl D.M."/>
            <person name="Silverstein K.A.T."/>
            <person name="Koren S."/>
            <person name="Bechman K.B."/>
            <person name="Herman A."/>
            <person name="Abrahante J.E."/>
            <person name="Garbe J."/>
        </authorList>
    </citation>
    <scope>NUCLEOTIDE SEQUENCE</scope>
    <source>
        <strain evidence="6">Duluth1</strain>
        <tissue evidence="6">Whole animal</tissue>
    </source>
</reference>
<dbReference type="PROSITE" id="PS00137">
    <property type="entry name" value="SUBTILASE_HIS"/>
    <property type="match status" value="1"/>
</dbReference>
<dbReference type="EMBL" id="JAIWYP010000001">
    <property type="protein sequence ID" value="KAH3879933.1"/>
    <property type="molecule type" value="Genomic_DNA"/>
</dbReference>
<organism evidence="6 7">
    <name type="scientific">Dreissena polymorpha</name>
    <name type="common">Zebra mussel</name>
    <name type="synonym">Mytilus polymorpha</name>
    <dbReference type="NCBI Taxonomy" id="45954"/>
    <lineage>
        <taxon>Eukaryota</taxon>
        <taxon>Metazoa</taxon>
        <taxon>Spiralia</taxon>
        <taxon>Lophotrochozoa</taxon>
        <taxon>Mollusca</taxon>
        <taxon>Bivalvia</taxon>
        <taxon>Autobranchia</taxon>
        <taxon>Heteroconchia</taxon>
        <taxon>Euheterodonta</taxon>
        <taxon>Imparidentia</taxon>
        <taxon>Neoheterodontei</taxon>
        <taxon>Myida</taxon>
        <taxon>Dreissenoidea</taxon>
        <taxon>Dreissenidae</taxon>
        <taxon>Dreissena</taxon>
    </lineage>
</organism>
<keyword evidence="1" id="KW-0645">Protease</keyword>
<feature type="domain" description="Peptidase S8/S53" evidence="5">
    <location>
        <begin position="20"/>
        <end position="275"/>
    </location>
</feature>
<keyword evidence="3" id="KW-0720">Serine protease</keyword>
<comment type="caution">
    <text evidence="6">The sequence shown here is derived from an EMBL/GenBank/DDBJ whole genome shotgun (WGS) entry which is preliminary data.</text>
</comment>
<evidence type="ECO:0000313" key="7">
    <source>
        <dbReference type="Proteomes" id="UP000828390"/>
    </source>
</evidence>
<dbReference type="Proteomes" id="UP000828390">
    <property type="component" value="Unassembled WGS sequence"/>
</dbReference>
<dbReference type="Gene3D" id="3.40.50.200">
    <property type="entry name" value="Peptidase S8/S53 domain"/>
    <property type="match status" value="1"/>
</dbReference>
<comment type="caution">
    <text evidence="4">Lacks conserved residue(s) required for the propagation of feature annotation.</text>
</comment>